<evidence type="ECO:0000256" key="4">
    <source>
        <dbReference type="ARBA" id="ARBA00022729"/>
    </source>
</evidence>
<evidence type="ECO:0000256" key="13">
    <source>
        <dbReference type="PIRSR" id="PIRSR036893-52"/>
    </source>
</evidence>
<evidence type="ECO:0000256" key="11">
    <source>
        <dbReference type="ARBA" id="ARBA00071217"/>
    </source>
</evidence>
<dbReference type="InterPro" id="IPR000566">
    <property type="entry name" value="Lipocln_cytosolic_FA-bd_dom"/>
</dbReference>
<dbReference type="PROSITE" id="PS51257">
    <property type="entry name" value="PROKAR_LIPOPROTEIN"/>
    <property type="match status" value="1"/>
</dbReference>
<comment type="function">
    <text evidence="10 12">Involved in the storage or transport of lipids necessary for membrane maintenance under stressful conditions. Displays a binding preference for lysophospholipids.</text>
</comment>
<reference evidence="15 16" key="1">
    <citation type="submission" date="2020-06" db="EMBL/GenBank/DDBJ databases">
        <title>Acidovorax antarctica sp. nov., isolated from Corinth ice sheet soil, Antarctic Fields Peninsula.</title>
        <authorList>
            <person name="Xu Q."/>
            <person name="Peng F."/>
        </authorList>
    </citation>
    <scope>NUCLEOTIDE SEQUENCE [LARGE SCALE GENOMIC DNA]</scope>
    <source>
        <strain evidence="15 16">16-35-5</strain>
        <plasmid evidence="15 16">unnamed1</plasmid>
    </source>
</reference>
<dbReference type="EMBL" id="CP054841">
    <property type="protein sequence ID" value="QKV55605.1"/>
    <property type="molecule type" value="Genomic_DNA"/>
</dbReference>
<organism evidence="15 16">
    <name type="scientific">Comamonas antarctica</name>
    <dbReference type="NCBI Taxonomy" id="2743470"/>
    <lineage>
        <taxon>Bacteria</taxon>
        <taxon>Pseudomonadati</taxon>
        <taxon>Pseudomonadota</taxon>
        <taxon>Betaproteobacteria</taxon>
        <taxon>Burkholderiales</taxon>
        <taxon>Comamonadaceae</taxon>
        <taxon>Comamonas</taxon>
    </lineage>
</organism>
<dbReference type="FunFam" id="2.40.128.20:FF:000002">
    <property type="entry name" value="Outer membrane lipoprotein Blc"/>
    <property type="match status" value="1"/>
</dbReference>
<gene>
    <name evidence="15" type="ORF">HUK68_22115</name>
</gene>
<sequence length="189" mass="20825">MLRFSPTRQGRLSWLALAIATAALLGACTSTRPPAGVEAVTAFDLQRYQGRWYEIARLDHRFERGLTDVSATYTPQADGSVQVVNRGFSPASGEWREAVGKARFTGAPTTGSLKVSFFGPFYGGYHVVSLDADYRWALVVGADLDYCWVLARDKTLDQDTRTAIVARARALGVDIDALIWVQHTQVDPR</sequence>
<dbReference type="GO" id="GO:0006950">
    <property type="term" value="P:response to stress"/>
    <property type="evidence" value="ECO:0007669"/>
    <property type="project" value="UniProtKB-ARBA"/>
</dbReference>
<evidence type="ECO:0000256" key="8">
    <source>
        <dbReference type="ARBA" id="ARBA00023237"/>
    </source>
</evidence>
<dbReference type="Proteomes" id="UP000509579">
    <property type="component" value="Plasmid unnamed1"/>
</dbReference>
<dbReference type="InterPro" id="IPR022271">
    <property type="entry name" value="Lipocalin_ApoD"/>
</dbReference>
<evidence type="ECO:0000259" key="14">
    <source>
        <dbReference type="Pfam" id="PF08212"/>
    </source>
</evidence>
<comment type="subcellular location">
    <subcellularLocation>
        <location evidence="1">Cell outer membrane</location>
        <topology evidence="1">Lipid-anchor</topology>
    </subcellularLocation>
</comment>
<dbReference type="CDD" id="cd19438">
    <property type="entry name" value="lipocalin_Blc-like"/>
    <property type="match status" value="1"/>
</dbReference>
<evidence type="ECO:0000256" key="12">
    <source>
        <dbReference type="PIRNR" id="PIRNR036893"/>
    </source>
</evidence>
<dbReference type="SUPFAM" id="SSF50814">
    <property type="entry name" value="Lipocalins"/>
    <property type="match status" value="1"/>
</dbReference>
<evidence type="ECO:0000256" key="5">
    <source>
        <dbReference type="ARBA" id="ARBA00023121"/>
    </source>
</evidence>
<evidence type="ECO:0000313" key="16">
    <source>
        <dbReference type="Proteomes" id="UP000509579"/>
    </source>
</evidence>
<geneLocation type="plasmid" evidence="15 16">
    <name>unnamed1</name>
</geneLocation>
<dbReference type="GO" id="GO:0009279">
    <property type="term" value="C:cell outer membrane"/>
    <property type="evidence" value="ECO:0007669"/>
    <property type="project" value="UniProtKB-SubCell"/>
</dbReference>
<evidence type="ECO:0000256" key="3">
    <source>
        <dbReference type="ARBA" id="ARBA00011738"/>
    </source>
</evidence>
<name>A0A6N1XC93_9BURK</name>
<dbReference type="Pfam" id="PF08212">
    <property type="entry name" value="Lipocalin_2"/>
    <property type="match status" value="1"/>
</dbReference>
<evidence type="ECO:0000256" key="10">
    <source>
        <dbReference type="ARBA" id="ARBA00057024"/>
    </source>
</evidence>
<dbReference type="InterPro" id="IPR047202">
    <property type="entry name" value="Lipocalin_Blc-like_dom"/>
</dbReference>
<evidence type="ECO:0000256" key="2">
    <source>
        <dbReference type="ARBA" id="ARBA00006889"/>
    </source>
</evidence>
<feature type="signal peptide" evidence="12">
    <location>
        <begin position="1"/>
        <end position="27"/>
    </location>
</feature>
<proteinExistence type="inferred from homology"/>
<dbReference type="InterPro" id="IPR012674">
    <property type="entry name" value="Calycin"/>
</dbReference>
<keyword evidence="4 12" id="KW-0732">Signal</keyword>
<evidence type="ECO:0000256" key="9">
    <source>
        <dbReference type="ARBA" id="ARBA00023288"/>
    </source>
</evidence>
<dbReference type="KEGG" id="aant:HUK68_22115"/>
<keyword evidence="8 12" id="KW-0998">Cell outer membrane</keyword>
<dbReference type="RefSeq" id="WP_175506391.1">
    <property type="nucleotide sequence ID" value="NZ_CP054841.1"/>
</dbReference>
<feature type="lipid moiety-binding region" description="S-diacylglycerol cysteine" evidence="13">
    <location>
        <position position="28"/>
    </location>
</feature>
<dbReference type="PIRSF" id="PIRSF036893">
    <property type="entry name" value="Lipocalin_ApoD"/>
    <property type="match status" value="1"/>
</dbReference>
<keyword evidence="15" id="KW-0614">Plasmid</keyword>
<dbReference type="AlphaFoldDB" id="A0A6N1XC93"/>
<keyword evidence="6 12" id="KW-0472">Membrane</keyword>
<evidence type="ECO:0000256" key="1">
    <source>
        <dbReference type="ARBA" id="ARBA00004459"/>
    </source>
</evidence>
<comment type="subunit">
    <text evidence="3 12">Homodimer.</text>
</comment>
<protein>
    <recommendedName>
        <fullName evidence="11 12">Outer membrane lipoprotein Blc</fullName>
    </recommendedName>
</protein>
<dbReference type="GO" id="GO:0008289">
    <property type="term" value="F:lipid binding"/>
    <property type="evidence" value="ECO:0007669"/>
    <property type="project" value="UniProtKB-UniRule"/>
</dbReference>
<dbReference type="PRINTS" id="PR01171">
    <property type="entry name" value="BCTLIPOCALIN"/>
</dbReference>
<keyword evidence="16" id="KW-1185">Reference proteome</keyword>
<evidence type="ECO:0000256" key="7">
    <source>
        <dbReference type="ARBA" id="ARBA00023139"/>
    </source>
</evidence>
<dbReference type="InterPro" id="IPR022272">
    <property type="entry name" value="Lipocalin_CS"/>
</dbReference>
<evidence type="ECO:0000313" key="15">
    <source>
        <dbReference type="EMBL" id="QKV55605.1"/>
    </source>
</evidence>
<keyword evidence="7 13" id="KW-0564">Palmitate</keyword>
<accession>A0A6N1XC93</accession>
<comment type="similarity">
    <text evidence="2 12">Belongs to the calycin superfamily. Lipocalin family.</text>
</comment>
<feature type="lipid moiety-binding region" description="N-palmitoyl cysteine" evidence="13">
    <location>
        <position position="28"/>
    </location>
</feature>
<dbReference type="PANTHER" id="PTHR10612">
    <property type="entry name" value="APOLIPOPROTEIN D"/>
    <property type="match status" value="1"/>
</dbReference>
<dbReference type="PANTHER" id="PTHR10612:SF34">
    <property type="entry name" value="APOLIPOPROTEIN D"/>
    <property type="match status" value="1"/>
</dbReference>
<keyword evidence="5 12" id="KW-0446">Lipid-binding</keyword>
<keyword evidence="9 12" id="KW-0449">Lipoprotein</keyword>
<dbReference type="PROSITE" id="PS00213">
    <property type="entry name" value="LIPOCALIN"/>
    <property type="match status" value="1"/>
</dbReference>
<feature type="domain" description="Lipocalin/cytosolic fatty-acid binding" evidence="14">
    <location>
        <begin position="43"/>
        <end position="182"/>
    </location>
</feature>
<dbReference type="InterPro" id="IPR002446">
    <property type="entry name" value="Lipocalin_bac"/>
</dbReference>
<feature type="chain" id="PRO_5027204399" description="Outer membrane lipoprotein Blc" evidence="12">
    <location>
        <begin position="28"/>
        <end position="189"/>
    </location>
</feature>
<evidence type="ECO:0000256" key="6">
    <source>
        <dbReference type="ARBA" id="ARBA00023136"/>
    </source>
</evidence>
<dbReference type="Gene3D" id="2.40.128.20">
    <property type="match status" value="1"/>
</dbReference>